<dbReference type="Gene3D" id="3.40.50.1820">
    <property type="entry name" value="alpha/beta hydrolase"/>
    <property type="match status" value="1"/>
</dbReference>
<evidence type="ECO:0000259" key="1">
    <source>
        <dbReference type="Pfam" id="PF00561"/>
    </source>
</evidence>
<reference evidence="2 3" key="1">
    <citation type="submission" date="2014-03" db="EMBL/GenBank/DDBJ databases">
        <title>complete genome sequence of Flavobacteriaceae bacterium JBKA-6.</title>
        <authorList>
            <person name="Takano T."/>
            <person name="Nakamura Y."/>
            <person name="Takuma S."/>
            <person name="Yasuike M."/>
            <person name="Matsuyama T."/>
            <person name="Sakai T."/>
            <person name="Fujiwara A."/>
            <person name="Kimoto K."/>
            <person name="Fukuda Y."/>
            <person name="Kondo H."/>
            <person name="Hirono I."/>
            <person name="Nakayasu C."/>
        </authorList>
    </citation>
    <scope>NUCLEOTIDE SEQUENCE [LARGE SCALE GENOMIC DNA]</scope>
    <source>
        <strain evidence="2 3">JBKA-6</strain>
    </source>
</reference>
<name>A0A1J1E5S1_9FLAO</name>
<dbReference type="SUPFAM" id="SSF53474">
    <property type="entry name" value="alpha/beta-Hydrolases"/>
    <property type="match status" value="1"/>
</dbReference>
<dbReference type="InterPro" id="IPR029058">
    <property type="entry name" value="AB_hydrolase_fold"/>
</dbReference>
<accession>A0A1J1E5S1</accession>
<dbReference type="PRINTS" id="PR00111">
    <property type="entry name" value="ABHYDROLASE"/>
</dbReference>
<feature type="domain" description="AB hydrolase-1" evidence="1">
    <location>
        <begin position="184"/>
        <end position="238"/>
    </location>
</feature>
<keyword evidence="2" id="KW-0378">Hydrolase</keyword>
<sequence>MKREIKREDKFEYLEFGEGEPIIILHGLMGDLSNFDSTISFLGKTGYKVLMPVLPLYSTSILQIGVKFLANFIRDFIAFKALDEVVLLGNSLGGHIALLYSVICPDNVKALVLVSSSGLYEKRMTNSFPHRKSYDYVKKKTREVFYNPDIATEELTSRIFDISQDRKKVISTIAISKSAMRHNISDELPNIKAPTCIIWGENDIVTPLNVAEEFHTLLPNSDLYLLDKCGHAPMMEHPELFNDILGKWLSEKIFHKCEQL</sequence>
<dbReference type="RefSeq" id="WP_172843117.1">
    <property type="nucleotide sequence ID" value="NZ_AP014564.1"/>
</dbReference>
<dbReference type="InterPro" id="IPR000073">
    <property type="entry name" value="AB_hydrolase_1"/>
</dbReference>
<keyword evidence="3" id="KW-1185">Reference proteome</keyword>
<proteinExistence type="predicted"/>
<feature type="domain" description="AB hydrolase-1" evidence="1">
    <location>
        <begin position="21"/>
        <end position="133"/>
    </location>
</feature>
<evidence type="ECO:0000313" key="2">
    <source>
        <dbReference type="EMBL" id="BAV95404.1"/>
    </source>
</evidence>
<dbReference type="GO" id="GO:0016787">
    <property type="term" value="F:hydrolase activity"/>
    <property type="evidence" value="ECO:0007669"/>
    <property type="project" value="UniProtKB-KW"/>
</dbReference>
<dbReference type="EMBL" id="AP014564">
    <property type="protein sequence ID" value="BAV95404.1"/>
    <property type="molecule type" value="Genomic_DNA"/>
</dbReference>
<organism evidence="2 3">
    <name type="scientific">Ichthyobacterium seriolicida</name>
    <dbReference type="NCBI Taxonomy" id="242600"/>
    <lineage>
        <taxon>Bacteria</taxon>
        <taxon>Pseudomonadati</taxon>
        <taxon>Bacteroidota</taxon>
        <taxon>Flavobacteriia</taxon>
        <taxon>Flavobacteriales</taxon>
        <taxon>Ichthyobacteriaceae</taxon>
        <taxon>Ichthyobacterium</taxon>
    </lineage>
</organism>
<dbReference type="Pfam" id="PF00561">
    <property type="entry name" value="Abhydrolase_1"/>
    <property type="match status" value="2"/>
</dbReference>
<evidence type="ECO:0000313" key="3">
    <source>
        <dbReference type="Proteomes" id="UP000243197"/>
    </source>
</evidence>
<dbReference type="PANTHER" id="PTHR46438">
    <property type="entry name" value="ALPHA/BETA-HYDROLASES SUPERFAMILY PROTEIN"/>
    <property type="match status" value="1"/>
</dbReference>
<dbReference type="AlphaFoldDB" id="A0A1J1E5S1"/>
<gene>
    <name evidence="2" type="ORF">JBKA6_1391</name>
</gene>
<protein>
    <submittedName>
        <fullName evidence="2">Alpha/beta hydrolase</fullName>
    </submittedName>
</protein>
<dbReference type="Proteomes" id="UP000243197">
    <property type="component" value="Chromosome"/>
</dbReference>
<dbReference type="KEGG" id="ise:JBKA6_1391"/>